<dbReference type="SUPFAM" id="SSF55120">
    <property type="entry name" value="Pseudouridine synthase"/>
    <property type="match status" value="1"/>
</dbReference>
<dbReference type="InterPro" id="IPR043165">
    <property type="entry name" value="TruD_insert_sf"/>
</dbReference>
<gene>
    <name evidence="4" type="primary">truD</name>
    <name evidence="6" type="ORF">B0681_04470</name>
</gene>
<dbReference type="Proteomes" id="UP000190683">
    <property type="component" value="Unassembled WGS sequence"/>
</dbReference>
<feature type="domain" description="TRUD" evidence="5">
    <location>
        <begin position="158"/>
        <end position="315"/>
    </location>
</feature>
<dbReference type="PROSITE" id="PS50984">
    <property type="entry name" value="TRUD"/>
    <property type="match status" value="1"/>
</dbReference>
<dbReference type="AlphaFoldDB" id="A0A1T0CSD6"/>
<name>A0A1T0CSD6_9GAMM</name>
<dbReference type="GO" id="GO:0003723">
    <property type="term" value="F:RNA binding"/>
    <property type="evidence" value="ECO:0007669"/>
    <property type="project" value="InterPro"/>
</dbReference>
<evidence type="ECO:0000313" key="6">
    <source>
        <dbReference type="EMBL" id="OOS25288.1"/>
    </source>
</evidence>
<keyword evidence="2 4" id="KW-0819">tRNA processing</keyword>
<dbReference type="InterPro" id="IPR050170">
    <property type="entry name" value="TruD_pseudoU_synthase"/>
</dbReference>
<keyword evidence="7" id="KW-1185">Reference proteome</keyword>
<comment type="catalytic activity">
    <reaction evidence="4">
        <text>uridine(13) in tRNA = pseudouridine(13) in tRNA</text>
        <dbReference type="Rhea" id="RHEA:42540"/>
        <dbReference type="Rhea" id="RHEA-COMP:10105"/>
        <dbReference type="Rhea" id="RHEA-COMP:10106"/>
        <dbReference type="ChEBI" id="CHEBI:65314"/>
        <dbReference type="ChEBI" id="CHEBI:65315"/>
        <dbReference type="EC" id="5.4.99.27"/>
    </reaction>
</comment>
<comment type="caution">
    <text evidence="6">The sequence shown here is derived from an EMBL/GenBank/DDBJ whole genome shotgun (WGS) entry which is preliminary data.</text>
</comment>
<protein>
    <recommendedName>
        <fullName evidence="4">tRNA pseudouridine synthase D</fullName>
        <ecNumber evidence="4">5.4.99.27</ecNumber>
    </recommendedName>
    <alternativeName>
        <fullName evidence="4">tRNA pseudouridine(13) synthase</fullName>
    </alternativeName>
    <alternativeName>
        <fullName evidence="4">tRNA pseudouridylate synthase D</fullName>
    </alternativeName>
    <alternativeName>
        <fullName evidence="4">tRNA-uridine isomerase D</fullName>
    </alternativeName>
</protein>
<evidence type="ECO:0000259" key="5">
    <source>
        <dbReference type="PROSITE" id="PS50984"/>
    </source>
</evidence>
<evidence type="ECO:0000256" key="2">
    <source>
        <dbReference type="ARBA" id="ARBA00022694"/>
    </source>
</evidence>
<comment type="function">
    <text evidence="4">Responsible for synthesis of pseudouridine from uracil-13 in transfer RNAs.</text>
</comment>
<dbReference type="EC" id="5.4.99.27" evidence="4"/>
<dbReference type="InterPro" id="IPR020119">
    <property type="entry name" value="PsdUridine_synth_TruD_CS"/>
</dbReference>
<reference evidence="6 7" key="1">
    <citation type="submission" date="2017-02" db="EMBL/GenBank/DDBJ databases">
        <title>Draft genome sequence of Moraxella porci CCUG 54912T type strain.</title>
        <authorList>
            <person name="Salva-Serra F."/>
            <person name="Engstrom-Jakobsson H."/>
            <person name="Thorell K."/>
            <person name="Jaen-Luchoro D."/>
            <person name="Gonzales-Siles L."/>
            <person name="Karlsson R."/>
            <person name="Yazdan S."/>
            <person name="Boulund F."/>
            <person name="Johnning A."/>
            <person name="Engstrand L."/>
            <person name="Kristiansson E."/>
            <person name="Moore E."/>
        </authorList>
    </citation>
    <scope>NUCLEOTIDE SEQUENCE [LARGE SCALE GENOMIC DNA]</scope>
    <source>
        <strain evidence="6 7">CCUG 54912</strain>
    </source>
</reference>
<organism evidence="6 7">
    <name type="scientific">Moraxella porci DSM 25326</name>
    <dbReference type="NCBI Taxonomy" id="573983"/>
    <lineage>
        <taxon>Bacteria</taxon>
        <taxon>Pseudomonadati</taxon>
        <taxon>Pseudomonadota</taxon>
        <taxon>Gammaproteobacteria</taxon>
        <taxon>Moraxellales</taxon>
        <taxon>Moraxellaceae</taxon>
        <taxon>Moraxella</taxon>
    </lineage>
</organism>
<dbReference type="HAMAP" id="MF_01082">
    <property type="entry name" value="TruD"/>
    <property type="match status" value="1"/>
</dbReference>
<dbReference type="InterPro" id="IPR020103">
    <property type="entry name" value="PsdUridine_synth_cat_dom_sf"/>
</dbReference>
<dbReference type="PANTHER" id="PTHR47811:SF1">
    <property type="entry name" value="TRNA PSEUDOURIDINE SYNTHASE D"/>
    <property type="match status" value="1"/>
</dbReference>
<comment type="similarity">
    <text evidence="1 4">Belongs to the pseudouridine synthase TruD family.</text>
</comment>
<dbReference type="Gene3D" id="3.30.2350.20">
    <property type="entry name" value="TruD, catalytic domain"/>
    <property type="match status" value="1"/>
</dbReference>
<dbReference type="GO" id="GO:0160150">
    <property type="term" value="F:tRNA pseudouridine(13) synthase activity"/>
    <property type="evidence" value="ECO:0007669"/>
    <property type="project" value="UniProtKB-EC"/>
</dbReference>
<evidence type="ECO:0000256" key="4">
    <source>
        <dbReference type="HAMAP-Rule" id="MF_01082"/>
    </source>
</evidence>
<dbReference type="InterPro" id="IPR042214">
    <property type="entry name" value="TruD_catalytic"/>
</dbReference>
<evidence type="ECO:0000256" key="3">
    <source>
        <dbReference type="ARBA" id="ARBA00023235"/>
    </source>
</evidence>
<evidence type="ECO:0000256" key="1">
    <source>
        <dbReference type="ARBA" id="ARBA00007953"/>
    </source>
</evidence>
<dbReference type="STRING" id="573983.B0681_04470"/>
<dbReference type="InterPro" id="IPR001656">
    <property type="entry name" value="PsdUridine_synth_TruD"/>
</dbReference>
<accession>A0A1T0CSD6</accession>
<dbReference type="PANTHER" id="PTHR47811">
    <property type="entry name" value="TRNA PSEUDOURIDINE SYNTHASE D"/>
    <property type="match status" value="1"/>
</dbReference>
<dbReference type="Gene3D" id="3.30.2340.10">
    <property type="entry name" value="TruD, insertion domain"/>
    <property type="match status" value="1"/>
</dbReference>
<keyword evidence="3 4" id="KW-0413">Isomerase</keyword>
<feature type="active site" description="Nucleophile" evidence="4">
    <location>
        <position position="74"/>
    </location>
</feature>
<dbReference type="EMBL" id="MUYV01000005">
    <property type="protein sequence ID" value="OOS25288.1"/>
    <property type="molecule type" value="Genomic_DNA"/>
</dbReference>
<evidence type="ECO:0000313" key="7">
    <source>
        <dbReference type="Proteomes" id="UP000190683"/>
    </source>
</evidence>
<dbReference type="Pfam" id="PF01142">
    <property type="entry name" value="TruD"/>
    <property type="match status" value="2"/>
</dbReference>
<dbReference type="GO" id="GO:0005829">
    <property type="term" value="C:cytosol"/>
    <property type="evidence" value="ECO:0007669"/>
    <property type="project" value="TreeGrafter"/>
</dbReference>
<sequence>MSDAMTRPIRHAIYKATPADFIVTEQLAIEHTHDGEHLWLYITKINLNTAYVARLLADWAGVPTADVGYSGLKDRHAITHQWFSIRLPTKAVPSVSFTDFIKPHLHDDESVHISEQVWHGRKLGRGTHKSNHFTITLHAITGDQTTIDDRLNQIKTNGVPNYFGEQRFGNDQGNIQKAQGFFEKILAMPKPYRSNKKTAHRNSLLISTARSVLFNAMLDARVADDSWQTAIDGDVFNLDGTGSIFVADIDDDIRTRLRTCDIHPTAPLFGTGTPKHTADAAALYDGVLGRDEFTVFCQGLLKIDAKMSYRPLRLLVRALTWHWADDVSLVLNFELPKGAFATVVLSALVDELVMGSSSPDTSDA</sequence>
<proteinExistence type="inferred from homology"/>
<dbReference type="PROSITE" id="PS01268">
    <property type="entry name" value="UPF0024"/>
    <property type="match status" value="1"/>
</dbReference>
<dbReference type="InterPro" id="IPR011760">
    <property type="entry name" value="PsdUridine_synth_TruD_insert"/>
</dbReference>
<dbReference type="GO" id="GO:0031119">
    <property type="term" value="P:tRNA pseudouridine synthesis"/>
    <property type="evidence" value="ECO:0007669"/>
    <property type="project" value="UniProtKB-UniRule"/>
</dbReference>